<dbReference type="InterPro" id="IPR011761">
    <property type="entry name" value="ATP-grasp"/>
</dbReference>
<dbReference type="Gene3D" id="3.40.50.20">
    <property type="match status" value="1"/>
</dbReference>
<sequence length="384" mass="43162">MNYFSSNFTLGILGGGQLGKMLLQVTSKLSIKTNILDSSPNSPCKNLCNEFQTGNLMDFHSVYKFGKKCDLITYEIEHVNIEALEKLESEGIKVYPSSKTLKIIQDKNLQKKFFTKNKIPTAKFWHFKSLQDYNSSSVKNEIKFPCVWKKTKFGYDGFGVEIINCSNDLEKLPESEFIIEELIPFKKEIATTIARNKSGQIEVFPIVEMIFNKISNQVEYVICPAQINDDVKAKAKEIALNVSKSFKQIGLLAVEMFLTNNNIVLVNEVAPRPHNSAHYSIEACTNSQFEQHIKSILDLPLGCSKSNIYAIMVNLVGEKGFSGPVVYSGIEEAMQYDNVSVHLYGKSETKPNRKMGHATILDTSLKNGLSRAKSIKKIIKIKTS</sequence>
<dbReference type="HAMAP" id="MF_01928">
    <property type="entry name" value="PurK"/>
    <property type="match status" value="1"/>
</dbReference>
<dbReference type="PANTHER" id="PTHR11609">
    <property type="entry name" value="PURINE BIOSYNTHESIS PROTEIN 6/7, PUR6/7"/>
    <property type="match status" value="1"/>
</dbReference>
<dbReference type="SUPFAM" id="SSF51246">
    <property type="entry name" value="Rudiment single hybrid motif"/>
    <property type="match status" value="1"/>
</dbReference>
<evidence type="ECO:0000256" key="1">
    <source>
        <dbReference type="ARBA" id="ARBA00022741"/>
    </source>
</evidence>
<dbReference type="InterPro" id="IPR003135">
    <property type="entry name" value="ATP-grasp_carboxylate-amine"/>
</dbReference>
<evidence type="ECO:0000313" key="6">
    <source>
        <dbReference type="EMBL" id="SUZ93607.1"/>
    </source>
</evidence>
<accession>A0A381RUJ6</accession>
<dbReference type="InterPro" id="IPR013815">
    <property type="entry name" value="ATP_grasp_subdomain_1"/>
</dbReference>
<feature type="domain" description="ATP-grasp" evidence="5">
    <location>
        <begin position="111"/>
        <end position="297"/>
    </location>
</feature>
<dbReference type="NCBIfam" id="NF004679">
    <property type="entry name" value="PRK06019.1-5"/>
    <property type="match status" value="1"/>
</dbReference>
<dbReference type="Pfam" id="PF02222">
    <property type="entry name" value="ATP-grasp"/>
    <property type="match status" value="1"/>
</dbReference>
<dbReference type="Gene3D" id="3.30.1490.20">
    <property type="entry name" value="ATP-grasp fold, A domain"/>
    <property type="match status" value="1"/>
</dbReference>
<evidence type="ECO:0000256" key="3">
    <source>
        <dbReference type="ARBA" id="ARBA00022840"/>
    </source>
</evidence>
<dbReference type="InterPro" id="IPR005875">
    <property type="entry name" value="PurK"/>
</dbReference>
<comment type="pathway">
    <text evidence="4">Purine metabolism.</text>
</comment>
<dbReference type="PROSITE" id="PS50975">
    <property type="entry name" value="ATP_GRASP"/>
    <property type="match status" value="1"/>
</dbReference>
<dbReference type="InterPro" id="IPR011054">
    <property type="entry name" value="Rudment_hybrid_motif"/>
</dbReference>
<dbReference type="InterPro" id="IPR016185">
    <property type="entry name" value="PreATP-grasp_dom_sf"/>
</dbReference>
<proteinExistence type="inferred from homology"/>
<dbReference type="PANTHER" id="PTHR11609:SF5">
    <property type="entry name" value="PHOSPHORIBOSYLAMINOIMIDAZOLE CARBOXYLASE"/>
    <property type="match status" value="1"/>
</dbReference>
<dbReference type="SUPFAM" id="SSF56059">
    <property type="entry name" value="Glutathione synthetase ATP-binding domain-like"/>
    <property type="match status" value="1"/>
</dbReference>
<dbReference type="EMBL" id="UINC01002160">
    <property type="protein sequence ID" value="SUZ93607.1"/>
    <property type="molecule type" value="Genomic_DNA"/>
</dbReference>
<keyword evidence="3" id="KW-0067">ATP-binding</keyword>
<dbReference type="NCBIfam" id="TIGR01161">
    <property type="entry name" value="purK"/>
    <property type="match status" value="1"/>
</dbReference>
<dbReference type="InterPro" id="IPR040686">
    <property type="entry name" value="PurK_C"/>
</dbReference>
<organism evidence="6">
    <name type="scientific">marine metagenome</name>
    <dbReference type="NCBI Taxonomy" id="408172"/>
    <lineage>
        <taxon>unclassified sequences</taxon>
        <taxon>metagenomes</taxon>
        <taxon>ecological metagenomes</taxon>
    </lineage>
</organism>
<evidence type="ECO:0000256" key="4">
    <source>
        <dbReference type="ARBA" id="ARBA00025704"/>
    </source>
</evidence>
<gene>
    <name evidence="6" type="ORF">METZ01_LOCUS46461</name>
</gene>
<dbReference type="GO" id="GO:0004638">
    <property type="term" value="F:phosphoribosylaminoimidazole carboxylase activity"/>
    <property type="evidence" value="ECO:0007669"/>
    <property type="project" value="InterPro"/>
</dbReference>
<name>A0A381RUJ6_9ZZZZ</name>
<dbReference type="Gene3D" id="3.30.470.20">
    <property type="entry name" value="ATP-grasp fold, B domain"/>
    <property type="match status" value="1"/>
</dbReference>
<keyword evidence="1" id="KW-0547">Nucleotide-binding</keyword>
<dbReference type="GO" id="GO:0005524">
    <property type="term" value="F:ATP binding"/>
    <property type="evidence" value="ECO:0007669"/>
    <property type="project" value="UniProtKB-KW"/>
</dbReference>
<protein>
    <recommendedName>
        <fullName evidence="5">ATP-grasp domain-containing protein</fullName>
    </recommendedName>
</protein>
<dbReference type="Pfam" id="PF17769">
    <property type="entry name" value="PurK_C"/>
    <property type="match status" value="1"/>
</dbReference>
<dbReference type="GO" id="GO:0006189">
    <property type="term" value="P:'de novo' IMP biosynthetic process"/>
    <property type="evidence" value="ECO:0007669"/>
    <property type="project" value="InterPro"/>
</dbReference>
<dbReference type="SUPFAM" id="SSF52440">
    <property type="entry name" value="PreATP-grasp domain"/>
    <property type="match status" value="1"/>
</dbReference>
<dbReference type="Pfam" id="PF22660">
    <property type="entry name" value="RS_preATP-grasp-like"/>
    <property type="match status" value="1"/>
</dbReference>
<dbReference type="InterPro" id="IPR054350">
    <property type="entry name" value="PurT/PurK_preATP-grasp"/>
</dbReference>
<dbReference type="GO" id="GO:0005829">
    <property type="term" value="C:cytosol"/>
    <property type="evidence" value="ECO:0007669"/>
    <property type="project" value="TreeGrafter"/>
</dbReference>
<evidence type="ECO:0000259" key="5">
    <source>
        <dbReference type="PROSITE" id="PS50975"/>
    </source>
</evidence>
<dbReference type="AlphaFoldDB" id="A0A381RUJ6"/>
<dbReference type="GO" id="GO:0046872">
    <property type="term" value="F:metal ion binding"/>
    <property type="evidence" value="ECO:0007669"/>
    <property type="project" value="InterPro"/>
</dbReference>
<evidence type="ECO:0000256" key="2">
    <source>
        <dbReference type="ARBA" id="ARBA00022755"/>
    </source>
</evidence>
<keyword evidence="2" id="KW-0658">Purine biosynthesis</keyword>
<reference evidence="6" key="1">
    <citation type="submission" date="2018-05" db="EMBL/GenBank/DDBJ databases">
        <authorList>
            <person name="Lanie J.A."/>
            <person name="Ng W.-L."/>
            <person name="Kazmierczak K.M."/>
            <person name="Andrzejewski T.M."/>
            <person name="Davidsen T.M."/>
            <person name="Wayne K.J."/>
            <person name="Tettelin H."/>
            <person name="Glass J.I."/>
            <person name="Rusch D."/>
            <person name="Podicherti R."/>
            <person name="Tsui H.-C.T."/>
            <person name="Winkler M.E."/>
        </authorList>
    </citation>
    <scope>NUCLEOTIDE SEQUENCE</scope>
</reference>